<dbReference type="OrthoDB" id="9811959at2"/>
<dbReference type="PANTHER" id="PTHR38471">
    <property type="entry name" value="FOUR HELIX BUNDLE PROTEIN"/>
    <property type="match status" value="1"/>
</dbReference>
<protein>
    <submittedName>
        <fullName evidence="1">Four helix bundle protein</fullName>
    </submittedName>
</protein>
<dbReference type="NCBIfam" id="TIGR02436">
    <property type="entry name" value="four helix bundle protein"/>
    <property type="match status" value="1"/>
</dbReference>
<dbReference type="Gene3D" id="1.20.1440.60">
    <property type="entry name" value="23S rRNA-intervening sequence"/>
    <property type="match status" value="1"/>
</dbReference>
<dbReference type="Proteomes" id="UP000248553">
    <property type="component" value="Unassembled WGS sequence"/>
</dbReference>
<accession>A0A328BF43</accession>
<dbReference type="InterPro" id="IPR012657">
    <property type="entry name" value="23S_rRNA-intervening_sequence"/>
</dbReference>
<dbReference type="InterPro" id="IPR036583">
    <property type="entry name" value="23S_rRNA_IVS_sf"/>
</dbReference>
<dbReference type="AlphaFoldDB" id="A0A328BF43"/>
<organism evidence="1 2">
    <name type="scientific">Hymenobacter edaphi</name>
    <dbReference type="NCBI Taxonomy" id="2211146"/>
    <lineage>
        <taxon>Bacteria</taxon>
        <taxon>Pseudomonadati</taxon>
        <taxon>Bacteroidota</taxon>
        <taxon>Cytophagia</taxon>
        <taxon>Cytophagales</taxon>
        <taxon>Hymenobacteraceae</taxon>
        <taxon>Hymenobacter</taxon>
    </lineage>
</organism>
<evidence type="ECO:0000313" key="1">
    <source>
        <dbReference type="EMBL" id="RAK65305.1"/>
    </source>
</evidence>
<comment type="caution">
    <text evidence="1">The sequence shown here is derived from an EMBL/GenBank/DDBJ whole genome shotgun (WGS) entry which is preliminary data.</text>
</comment>
<dbReference type="SUPFAM" id="SSF158446">
    <property type="entry name" value="IVS-encoded protein-like"/>
    <property type="match status" value="1"/>
</dbReference>
<keyword evidence="2" id="KW-1185">Reference proteome</keyword>
<dbReference type="RefSeq" id="WP_111479388.1">
    <property type="nucleotide sequence ID" value="NZ_QHKM01000005.1"/>
</dbReference>
<dbReference type="Pfam" id="PF05635">
    <property type="entry name" value="23S_rRNA_IVP"/>
    <property type="match status" value="1"/>
</dbReference>
<dbReference type="EMBL" id="QHKM01000005">
    <property type="protein sequence ID" value="RAK65305.1"/>
    <property type="molecule type" value="Genomic_DNA"/>
</dbReference>
<reference evidence="2" key="1">
    <citation type="submission" date="2018-05" db="EMBL/GenBank/DDBJ databases">
        <authorList>
            <person name="Nie L."/>
        </authorList>
    </citation>
    <scope>NUCLEOTIDE SEQUENCE [LARGE SCALE GENOMIC DNA]</scope>
    <source>
        <strain evidence="2">NL</strain>
    </source>
</reference>
<dbReference type="CDD" id="cd16377">
    <property type="entry name" value="23S_rRNA_IVP_like"/>
    <property type="match status" value="1"/>
</dbReference>
<dbReference type="PANTHER" id="PTHR38471:SF2">
    <property type="entry name" value="FOUR HELIX BUNDLE PROTEIN"/>
    <property type="match status" value="1"/>
</dbReference>
<sequence>MLDRPYTDLLVWQRSRALVALIYDLTRSFPREEVLGLTNQMRRAAVSVPSNIAEGCGRQHARDTIQFLFVARGSLFERETQCYLAADQHYLNTEQLTTTLAALDECRKLLQGFIRYYKTLTPKSSGAKPTDNSQLTTDN</sequence>
<gene>
    <name evidence="1" type="ORF">DLM85_17405</name>
</gene>
<name>A0A328BF43_9BACT</name>
<evidence type="ECO:0000313" key="2">
    <source>
        <dbReference type="Proteomes" id="UP000248553"/>
    </source>
</evidence>
<proteinExistence type="predicted"/>